<evidence type="ECO:0000256" key="2">
    <source>
        <dbReference type="ARBA" id="ARBA00006024"/>
    </source>
</evidence>
<dbReference type="EC" id="7.2.2.21" evidence="13"/>
<dbReference type="InterPro" id="IPR027256">
    <property type="entry name" value="P-typ_ATPase_IB"/>
</dbReference>
<dbReference type="InterPro" id="IPR017969">
    <property type="entry name" value="Heavy-metal-associated_CS"/>
</dbReference>
<evidence type="ECO:0000256" key="11">
    <source>
        <dbReference type="ARBA" id="ARBA00022989"/>
    </source>
</evidence>
<dbReference type="InterPro" id="IPR023214">
    <property type="entry name" value="HAD_sf"/>
</dbReference>
<evidence type="ECO:0000256" key="6">
    <source>
        <dbReference type="ARBA" id="ARBA00022692"/>
    </source>
</evidence>
<dbReference type="Pfam" id="PF00122">
    <property type="entry name" value="E1-E2_ATPase"/>
    <property type="match status" value="1"/>
</dbReference>
<dbReference type="AlphaFoldDB" id="A0A7X2NRI4"/>
<name>A0A7X2NRI4_9FIRM</name>
<keyword evidence="12 15" id="KW-0472">Membrane</keyword>
<feature type="transmembrane region" description="Helical" evidence="15">
    <location>
        <begin position="306"/>
        <end position="331"/>
    </location>
</feature>
<dbReference type="Gene3D" id="3.40.1110.10">
    <property type="entry name" value="Calcium-transporting ATPase, cytoplasmic domain N"/>
    <property type="match status" value="1"/>
</dbReference>
<evidence type="ECO:0000256" key="5">
    <source>
        <dbReference type="ARBA" id="ARBA00022553"/>
    </source>
</evidence>
<keyword evidence="11 15" id="KW-1133">Transmembrane helix</keyword>
<dbReference type="Gene3D" id="3.30.70.100">
    <property type="match status" value="3"/>
</dbReference>
<dbReference type="PROSITE" id="PS01047">
    <property type="entry name" value="HMA_1"/>
    <property type="match status" value="2"/>
</dbReference>
<dbReference type="NCBIfam" id="TIGR01512">
    <property type="entry name" value="ATPase-IB2_Cd"/>
    <property type="match status" value="1"/>
</dbReference>
<dbReference type="NCBIfam" id="TIGR01494">
    <property type="entry name" value="ATPase_P-type"/>
    <property type="match status" value="1"/>
</dbReference>
<dbReference type="GO" id="GO:0008551">
    <property type="term" value="F:P-type cadmium transporter activity"/>
    <property type="evidence" value="ECO:0007669"/>
    <property type="project" value="UniProtKB-EC"/>
</dbReference>
<dbReference type="CDD" id="cd00371">
    <property type="entry name" value="HMA"/>
    <property type="match status" value="3"/>
</dbReference>
<comment type="subcellular location">
    <subcellularLocation>
        <location evidence="1">Cell membrane</location>
        <topology evidence="1">Multi-pass membrane protein</topology>
    </subcellularLocation>
</comment>
<evidence type="ECO:0000256" key="13">
    <source>
        <dbReference type="ARBA" id="ARBA00039103"/>
    </source>
</evidence>
<dbReference type="GO" id="GO:0005524">
    <property type="term" value="F:ATP binding"/>
    <property type="evidence" value="ECO:0007669"/>
    <property type="project" value="UniProtKB-UniRule"/>
</dbReference>
<dbReference type="GO" id="GO:0046872">
    <property type="term" value="F:metal ion binding"/>
    <property type="evidence" value="ECO:0007669"/>
    <property type="project" value="UniProtKB-KW"/>
</dbReference>
<feature type="transmembrane region" description="Helical" evidence="15">
    <location>
        <begin position="251"/>
        <end position="268"/>
    </location>
</feature>
<feature type="transmembrane region" description="Helical" evidence="15">
    <location>
        <begin position="275"/>
        <end position="294"/>
    </location>
</feature>
<keyword evidence="6 15" id="KW-0812">Transmembrane</keyword>
<keyword evidence="10" id="KW-1278">Translocase</keyword>
<evidence type="ECO:0000256" key="1">
    <source>
        <dbReference type="ARBA" id="ARBA00004651"/>
    </source>
</evidence>
<keyword evidence="18" id="KW-1185">Reference proteome</keyword>
<feature type="transmembrane region" description="Helical" evidence="15">
    <location>
        <begin position="827"/>
        <end position="845"/>
    </location>
</feature>
<dbReference type="InterPro" id="IPR023299">
    <property type="entry name" value="ATPase_P-typ_cyto_dom_N"/>
</dbReference>
<dbReference type="EMBL" id="VUMN01000008">
    <property type="protein sequence ID" value="MSS58242.1"/>
    <property type="molecule type" value="Genomic_DNA"/>
</dbReference>
<gene>
    <name evidence="17" type="primary">cadA</name>
    <name evidence="17" type="ORF">FYJ51_04910</name>
</gene>
<dbReference type="Pfam" id="PF00403">
    <property type="entry name" value="HMA"/>
    <property type="match status" value="3"/>
</dbReference>
<feature type="domain" description="HMA" evidence="16">
    <location>
        <begin position="81"/>
        <end position="149"/>
    </location>
</feature>
<evidence type="ECO:0000256" key="14">
    <source>
        <dbReference type="ARBA" id="ARBA00049338"/>
    </source>
</evidence>
<dbReference type="InterPro" id="IPR018303">
    <property type="entry name" value="ATPase_P-typ_P_site"/>
</dbReference>
<dbReference type="Gene3D" id="2.70.150.10">
    <property type="entry name" value="Calcium-transporting ATPase, cytoplasmic transduction domain A"/>
    <property type="match status" value="1"/>
</dbReference>
<keyword evidence="17" id="KW-0378">Hydrolase</keyword>
<organism evidence="17 18">
    <name type="scientific">Stecheria intestinalis</name>
    <dbReference type="NCBI Taxonomy" id="2606630"/>
    <lineage>
        <taxon>Bacteria</taxon>
        <taxon>Bacillati</taxon>
        <taxon>Bacillota</taxon>
        <taxon>Erysipelotrichia</taxon>
        <taxon>Erysipelotrichales</taxon>
        <taxon>Erysipelotrichaceae</taxon>
        <taxon>Stecheria</taxon>
    </lineage>
</organism>
<dbReference type="InterPro" id="IPR036163">
    <property type="entry name" value="HMA_dom_sf"/>
</dbReference>
<dbReference type="PROSITE" id="PS50846">
    <property type="entry name" value="HMA_2"/>
    <property type="match status" value="3"/>
</dbReference>
<keyword evidence="7 15" id="KW-0479">Metal-binding</keyword>
<keyword evidence="3 15" id="KW-1003">Cell membrane</keyword>
<reference evidence="17 18" key="1">
    <citation type="submission" date="2019-08" db="EMBL/GenBank/DDBJ databases">
        <title>In-depth cultivation of the pig gut microbiome towards novel bacterial diversity and tailored functional studies.</title>
        <authorList>
            <person name="Wylensek D."/>
            <person name="Hitch T.C.A."/>
            <person name="Clavel T."/>
        </authorList>
    </citation>
    <scope>NUCLEOTIDE SEQUENCE [LARGE SCALE GENOMIC DNA]</scope>
    <source>
        <strain evidence="17 18">Oil+RF-744-GAM-WT-6</strain>
    </source>
</reference>
<dbReference type="SUPFAM" id="SSF81653">
    <property type="entry name" value="Calcium ATPase, transduction domain A"/>
    <property type="match status" value="1"/>
</dbReference>
<evidence type="ECO:0000256" key="7">
    <source>
        <dbReference type="ARBA" id="ARBA00022723"/>
    </source>
</evidence>
<feature type="transmembrane region" description="Helical" evidence="15">
    <location>
        <begin position="500"/>
        <end position="525"/>
    </location>
</feature>
<comment type="similarity">
    <text evidence="2 15">Belongs to the cation transport ATPase (P-type) (TC 3.A.3) family. Type IB subfamily.</text>
</comment>
<dbReference type="InterPro" id="IPR059000">
    <property type="entry name" value="ATPase_P-type_domA"/>
</dbReference>
<dbReference type="PRINTS" id="PR00941">
    <property type="entry name" value="CDATPASE"/>
</dbReference>
<comment type="caution">
    <text evidence="17">The sequence shown here is derived from an EMBL/GenBank/DDBJ whole genome shotgun (WGS) entry which is preliminary data.</text>
</comment>
<feature type="transmembrane region" description="Helical" evidence="15">
    <location>
        <begin position="802"/>
        <end position="821"/>
    </location>
</feature>
<evidence type="ECO:0000313" key="18">
    <source>
        <dbReference type="Proteomes" id="UP000461880"/>
    </source>
</evidence>
<dbReference type="InterPro" id="IPR036412">
    <property type="entry name" value="HAD-like_sf"/>
</dbReference>
<evidence type="ECO:0000256" key="10">
    <source>
        <dbReference type="ARBA" id="ARBA00022967"/>
    </source>
</evidence>
<accession>A0A7X2NRI4</accession>
<keyword evidence="5" id="KW-0597">Phosphoprotein</keyword>
<keyword evidence="8 15" id="KW-0547">Nucleotide-binding</keyword>
<evidence type="ECO:0000259" key="16">
    <source>
        <dbReference type="PROSITE" id="PS50846"/>
    </source>
</evidence>
<evidence type="ECO:0000256" key="9">
    <source>
        <dbReference type="ARBA" id="ARBA00022840"/>
    </source>
</evidence>
<evidence type="ECO:0000256" key="8">
    <source>
        <dbReference type="ARBA" id="ARBA00022741"/>
    </source>
</evidence>
<dbReference type="InterPro" id="IPR023298">
    <property type="entry name" value="ATPase_P-typ_TM_dom_sf"/>
</dbReference>
<dbReference type="PANTHER" id="PTHR48085:SF5">
    <property type="entry name" value="CADMIUM_ZINC-TRANSPORTING ATPASE HMA4-RELATED"/>
    <property type="match status" value="1"/>
</dbReference>
<keyword evidence="4" id="KW-0104">Cadmium</keyword>
<feature type="domain" description="HMA" evidence="16">
    <location>
        <begin position="159"/>
        <end position="227"/>
    </location>
</feature>
<dbReference type="NCBIfam" id="TIGR01525">
    <property type="entry name" value="ATPase-IB_hvy"/>
    <property type="match status" value="1"/>
</dbReference>
<sequence>MSEYRLKLEGLDCAACAAKLEGQIQKIEGVNHAQVDFMTLTCTYDCDSEKKKEVEQKIREVIKEEEPDVVVSVIPDARHTHQVKLHLEGLDCADCAAKLEGKLAGIPGISNVQVSFLNLSAVYECEASEDAEIEKEVRRIIAEEEPEVQVSRIAAGKKVVSRFHLEGLDCADCAAKLERKIAEIPGIEHVQVDFMTLSASYECAPKDDQRIEAEMRRIIAEMEPEVIVTRLEKLAGMPAEEAEEDEDSETVLKQIIIGAVLLLIGVFFQGTVRNVLFLASYVVLGYQILIRAVKNIGRGQLFDENFLMAVATVAAIFLGDYAEAAGVMLFYQIGEYFQDRAVAKSKKSIGDLMNIRPDYAVVSRNGAFIQVSPEEVEIGEIVRVKPGEKIPLDGVIVKGSSSLNTASLTGESKPRDVEPGDEVISGSVNETGLLEIRVTKEFGESTVAKILDLVQNSQTKRAKAENFITKFSRVYTPIVVFSAIAVAVMVGIFTRNWSEGIYRACTFLVISCPCALVISIPLSFFAGIGGLSSRGVLVKGANLIETLAKTEQVVMDKTGTLTSGTFAAEEVLTDQDQNRVLEDAAYAECYSNHPIAEGIRKSYGKKIEESRISEVQEIPGRGVRMKLDGAQILAGNARLMQEENIPFTECSMPGSLVYVARDGAYEGCIVLRDQLKPDAKKAIAGLKKAGIRTAIVSGDSMEVTSMVQDQLGADMAFGECLPDQKVAKLEELKKGYVTAFVGDGVNDAPVLTVADIGIAMGALGSDAAIEAADVVIMDDQPSKIVLAIDGAKRVLRVANENIYGAITIKILTLVLGALGIANMWWAIFADTGVAMLCVLNSMRLLKIAEKK</sequence>
<evidence type="ECO:0000256" key="4">
    <source>
        <dbReference type="ARBA" id="ARBA00022539"/>
    </source>
</evidence>
<dbReference type="Proteomes" id="UP000461880">
    <property type="component" value="Unassembled WGS sequence"/>
</dbReference>
<evidence type="ECO:0000256" key="3">
    <source>
        <dbReference type="ARBA" id="ARBA00022475"/>
    </source>
</evidence>
<comment type="catalytic activity">
    <reaction evidence="14">
        <text>Cd(2+)(in) + ATP + H2O = Cd(2+)(out) + ADP + phosphate + H(+)</text>
        <dbReference type="Rhea" id="RHEA:12132"/>
        <dbReference type="ChEBI" id="CHEBI:15377"/>
        <dbReference type="ChEBI" id="CHEBI:15378"/>
        <dbReference type="ChEBI" id="CHEBI:30616"/>
        <dbReference type="ChEBI" id="CHEBI:43474"/>
        <dbReference type="ChEBI" id="CHEBI:48775"/>
        <dbReference type="ChEBI" id="CHEBI:456216"/>
        <dbReference type="EC" id="7.2.2.21"/>
    </reaction>
</comment>
<dbReference type="SUPFAM" id="SSF55008">
    <property type="entry name" value="HMA, heavy metal-associated domain"/>
    <property type="match status" value="3"/>
</dbReference>
<dbReference type="PRINTS" id="PR00119">
    <property type="entry name" value="CATATPASE"/>
</dbReference>
<dbReference type="FunFam" id="2.70.150.10:FF:000002">
    <property type="entry name" value="Copper-transporting ATPase 1, putative"/>
    <property type="match status" value="1"/>
</dbReference>
<feature type="domain" description="HMA" evidence="16">
    <location>
        <begin position="2"/>
        <end position="70"/>
    </location>
</feature>
<evidence type="ECO:0000256" key="15">
    <source>
        <dbReference type="RuleBase" id="RU362081"/>
    </source>
</evidence>
<feature type="transmembrane region" description="Helical" evidence="15">
    <location>
        <begin position="474"/>
        <end position="494"/>
    </location>
</feature>
<evidence type="ECO:0000313" key="17">
    <source>
        <dbReference type="EMBL" id="MSS58242.1"/>
    </source>
</evidence>
<protein>
    <recommendedName>
        <fullName evidence="13">Cd(2+)-exporting ATPase</fullName>
        <ecNumber evidence="13">7.2.2.21</ecNumber>
    </recommendedName>
</protein>
<dbReference type="InterPro" id="IPR001757">
    <property type="entry name" value="P_typ_ATPase"/>
</dbReference>
<proteinExistence type="inferred from homology"/>
<dbReference type="InterPro" id="IPR006121">
    <property type="entry name" value="HMA_dom"/>
</dbReference>
<dbReference type="RefSeq" id="WP_154503930.1">
    <property type="nucleotide sequence ID" value="NZ_VUMN01000008.1"/>
</dbReference>
<evidence type="ECO:0000256" key="12">
    <source>
        <dbReference type="ARBA" id="ARBA00023136"/>
    </source>
</evidence>
<keyword evidence="9 15" id="KW-0067">ATP-binding</keyword>
<dbReference type="GO" id="GO:0005886">
    <property type="term" value="C:plasma membrane"/>
    <property type="evidence" value="ECO:0007669"/>
    <property type="project" value="UniProtKB-SubCell"/>
</dbReference>
<dbReference type="Gene3D" id="3.40.50.1000">
    <property type="entry name" value="HAD superfamily/HAD-like"/>
    <property type="match status" value="1"/>
</dbReference>
<dbReference type="GO" id="GO:0016887">
    <property type="term" value="F:ATP hydrolysis activity"/>
    <property type="evidence" value="ECO:0007669"/>
    <property type="project" value="InterPro"/>
</dbReference>
<dbReference type="PANTHER" id="PTHR48085">
    <property type="entry name" value="CADMIUM/ZINC-TRANSPORTING ATPASE HMA2-RELATED"/>
    <property type="match status" value="1"/>
</dbReference>
<dbReference type="SUPFAM" id="SSF56784">
    <property type="entry name" value="HAD-like"/>
    <property type="match status" value="1"/>
</dbReference>
<dbReference type="Pfam" id="PF00702">
    <property type="entry name" value="Hydrolase"/>
    <property type="match status" value="1"/>
</dbReference>
<dbReference type="SUPFAM" id="SSF81665">
    <property type="entry name" value="Calcium ATPase, transmembrane domain M"/>
    <property type="match status" value="1"/>
</dbReference>
<dbReference type="PROSITE" id="PS00154">
    <property type="entry name" value="ATPASE_E1_E2"/>
    <property type="match status" value="1"/>
</dbReference>
<dbReference type="InterPro" id="IPR051014">
    <property type="entry name" value="Cation_Transport_ATPase_IB"/>
</dbReference>
<dbReference type="InterPro" id="IPR008250">
    <property type="entry name" value="ATPase_P-typ_transduc_dom_A_sf"/>
</dbReference>